<keyword evidence="2" id="KW-1185">Reference proteome</keyword>
<accession>A0A068NRL9</accession>
<dbReference type="Proteomes" id="UP000027982">
    <property type="component" value="Chromosome"/>
</dbReference>
<dbReference type="eggNOG" id="ENOG502ZCS9">
    <property type="taxonomic scope" value="Bacteria"/>
</dbReference>
<sequence>MAVYKYSSYVKTSTSDAFDTIYEPGSKPAHSGIYRCEGCGKEISHNAGVSLPPQNHHQHTVAQGKVRWRMSVYAETNG</sequence>
<gene>
    <name evidence="1" type="ORF">OP10G_2678</name>
</gene>
<dbReference type="KEGG" id="fgi:OP10G_2678"/>
<evidence type="ECO:0000313" key="2">
    <source>
        <dbReference type="Proteomes" id="UP000027982"/>
    </source>
</evidence>
<dbReference type="EMBL" id="CP007139">
    <property type="protein sequence ID" value="AIE86046.1"/>
    <property type="molecule type" value="Genomic_DNA"/>
</dbReference>
<evidence type="ECO:0000313" key="1">
    <source>
        <dbReference type="EMBL" id="AIE86046.1"/>
    </source>
</evidence>
<proteinExistence type="predicted"/>
<dbReference type="AlphaFoldDB" id="A0A068NRL9"/>
<reference evidence="1 2" key="1">
    <citation type="journal article" date="2014" name="PLoS ONE">
        <title>The first complete genome sequence of the class fimbriimonadia in the phylum armatimonadetes.</title>
        <authorList>
            <person name="Hu Z.Y."/>
            <person name="Wang Y.Z."/>
            <person name="Im W.T."/>
            <person name="Wang S.Y."/>
            <person name="Zhao G.P."/>
            <person name="Zheng H.J."/>
            <person name="Quan Z.X."/>
        </authorList>
    </citation>
    <scope>NUCLEOTIDE SEQUENCE [LARGE SCALE GENOMIC DNA]</scope>
    <source>
        <strain evidence="1">Gsoil 348</strain>
    </source>
</reference>
<protein>
    <submittedName>
        <fullName evidence="1">Aminoglycoside 6-N-acetyltransferase</fullName>
    </submittedName>
</protein>
<dbReference type="HOGENOM" id="CLU_192993_0_0_0"/>
<name>A0A068NRL9_FIMGI</name>
<keyword evidence="1" id="KW-0808">Transferase</keyword>
<organism evidence="1 2">
    <name type="scientific">Fimbriimonas ginsengisoli Gsoil 348</name>
    <dbReference type="NCBI Taxonomy" id="661478"/>
    <lineage>
        <taxon>Bacteria</taxon>
        <taxon>Bacillati</taxon>
        <taxon>Armatimonadota</taxon>
        <taxon>Fimbriimonadia</taxon>
        <taxon>Fimbriimonadales</taxon>
        <taxon>Fimbriimonadaceae</taxon>
        <taxon>Fimbriimonas</taxon>
    </lineage>
</organism>
<dbReference type="OrthoDB" id="279280at2"/>
<dbReference type="GO" id="GO:0016740">
    <property type="term" value="F:transferase activity"/>
    <property type="evidence" value="ECO:0007669"/>
    <property type="project" value="UniProtKB-KW"/>
</dbReference>